<dbReference type="Proteomes" id="UP000681720">
    <property type="component" value="Unassembled WGS sequence"/>
</dbReference>
<proteinExistence type="predicted"/>
<gene>
    <name evidence="3" type="ORF">BYL167_LOCUS31616</name>
    <name evidence="2" type="ORF">GIL414_LOCUS28206</name>
</gene>
<dbReference type="EMBL" id="CAJOBH010056112">
    <property type="protein sequence ID" value="CAF4402580.1"/>
    <property type="molecule type" value="Genomic_DNA"/>
</dbReference>
<dbReference type="AlphaFoldDB" id="A0A8S2W1Y6"/>
<sequence length="172" mass="19340">MMALVPTSTVNSNGDNSNAEKVCDILQEIRDEFRTLKTFIAKQPQNNNGNMNNLSEMLARAEHSVKERTDDVLNMLNGNTVTTLSFNQTRGGHRHVREPSAFDQFTQYQQQQREGVSGVSRERLQTRSTTTSSRQRHNDGMPIISIGAQQPRQVAPGAVARLEYEAKILRNP</sequence>
<feature type="non-terminal residue" evidence="3">
    <location>
        <position position="1"/>
    </location>
</feature>
<accession>A0A8S2W1Y6</accession>
<organism evidence="3 4">
    <name type="scientific">Rotaria magnacalcarata</name>
    <dbReference type="NCBI Taxonomy" id="392030"/>
    <lineage>
        <taxon>Eukaryota</taxon>
        <taxon>Metazoa</taxon>
        <taxon>Spiralia</taxon>
        <taxon>Gnathifera</taxon>
        <taxon>Rotifera</taxon>
        <taxon>Eurotatoria</taxon>
        <taxon>Bdelloidea</taxon>
        <taxon>Philodinida</taxon>
        <taxon>Philodinidae</taxon>
        <taxon>Rotaria</taxon>
    </lineage>
</organism>
<evidence type="ECO:0000313" key="2">
    <source>
        <dbReference type="EMBL" id="CAF4356553.1"/>
    </source>
</evidence>
<reference evidence="3" key="1">
    <citation type="submission" date="2021-02" db="EMBL/GenBank/DDBJ databases">
        <authorList>
            <person name="Nowell W R."/>
        </authorList>
    </citation>
    <scope>NUCLEOTIDE SEQUENCE</scope>
</reference>
<protein>
    <submittedName>
        <fullName evidence="3">Uncharacterized protein</fullName>
    </submittedName>
</protein>
<dbReference type="EMBL" id="CAJOBJ010047257">
    <property type="protein sequence ID" value="CAF4356553.1"/>
    <property type="molecule type" value="Genomic_DNA"/>
</dbReference>
<evidence type="ECO:0000256" key="1">
    <source>
        <dbReference type="SAM" id="MobiDB-lite"/>
    </source>
</evidence>
<comment type="caution">
    <text evidence="3">The sequence shown here is derived from an EMBL/GenBank/DDBJ whole genome shotgun (WGS) entry which is preliminary data.</text>
</comment>
<dbReference type="Proteomes" id="UP000681967">
    <property type="component" value="Unassembled WGS sequence"/>
</dbReference>
<name>A0A8S2W1Y6_9BILA</name>
<feature type="region of interest" description="Disordered" evidence="1">
    <location>
        <begin position="112"/>
        <end position="140"/>
    </location>
</feature>
<evidence type="ECO:0000313" key="4">
    <source>
        <dbReference type="Proteomes" id="UP000681967"/>
    </source>
</evidence>
<evidence type="ECO:0000313" key="3">
    <source>
        <dbReference type="EMBL" id="CAF4402580.1"/>
    </source>
</evidence>